<accession>A0A7X0HME1</accession>
<reference evidence="1 2" key="1">
    <citation type="submission" date="2020-08" db="EMBL/GenBank/DDBJ databases">
        <title>Genomic Encyclopedia of Type Strains, Phase IV (KMG-IV): sequencing the most valuable type-strain genomes for metagenomic binning, comparative biology and taxonomic classification.</title>
        <authorList>
            <person name="Goeker M."/>
        </authorList>
    </citation>
    <scope>NUCLEOTIDE SEQUENCE [LARGE SCALE GENOMIC DNA]</scope>
    <source>
        <strain evidence="1 2">DSM 5391</strain>
    </source>
</reference>
<evidence type="ECO:0000313" key="1">
    <source>
        <dbReference type="EMBL" id="MBB6443490.1"/>
    </source>
</evidence>
<keyword evidence="2" id="KW-1185">Reference proteome</keyword>
<dbReference type="EMBL" id="JACHGK010000001">
    <property type="protein sequence ID" value="MBB6443490.1"/>
    <property type="molecule type" value="Genomic_DNA"/>
</dbReference>
<sequence>MNSIEKNRECTINARTMMILPIHYGNQIYSRIIQLDGEFLSPYKPTCIIKMNCLDNGSSFEGRVSSSRHILGCYQKVPIIINSENQMYYFPTASPEQADCIWINPIYIDKIKPLDKKIISVLFKNKQIMKIPVSSHTFKKQMHKTMELRDKKTQKNRENEGNIFYFEQNNARNSERISERITSSTYGSFSEAVRKHEGMKPYK</sequence>
<dbReference type="Proteomes" id="UP000531594">
    <property type="component" value="Unassembled WGS sequence"/>
</dbReference>
<dbReference type="Pfam" id="PF06338">
    <property type="entry name" value="ComK"/>
    <property type="match status" value="1"/>
</dbReference>
<dbReference type="InterPro" id="IPR010461">
    <property type="entry name" value="ComK"/>
</dbReference>
<dbReference type="RefSeq" id="WP_184521431.1">
    <property type="nucleotide sequence ID" value="NZ_JACHGK010000001.1"/>
</dbReference>
<comment type="caution">
    <text evidence="1">The sequence shown here is derived from an EMBL/GenBank/DDBJ whole genome shotgun (WGS) entry which is preliminary data.</text>
</comment>
<name>A0A7X0HME1_9BACI</name>
<evidence type="ECO:0000313" key="2">
    <source>
        <dbReference type="Proteomes" id="UP000531594"/>
    </source>
</evidence>
<gene>
    <name evidence="1" type="ORF">HNR53_000078</name>
</gene>
<dbReference type="AlphaFoldDB" id="A0A7X0HME1"/>
<organism evidence="1 2">
    <name type="scientific">Bacillus benzoevorans</name>
    <dbReference type="NCBI Taxonomy" id="1456"/>
    <lineage>
        <taxon>Bacteria</taxon>
        <taxon>Bacillati</taxon>
        <taxon>Bacillota</taxon>
        <taxon>Bacilli</taxon>
        <taxon>Bacillales</taxon>
        <taxon>Bacillaceae</taxon>
        <taxon>Bacillus</taxon>
    </lineage>
</organism>
<protein>
    <submittedName>
        <fullName evidence="1">Competence protein ComK</fullName>
    </submittedName>
</protein>
<dbReference type="GO" id="GO:0030420">
    <property type="term" value="P:establishment of competence for transformation"/>
    <property type="evidence" value="ECO:0007669"/>
    <property type="project" value="InterPro"/>
</dbReference>
<proteinExistence type="predicted"/>